<proteinExistence type="predicted"/>
<reference evidence="1 2" key="1">
    <citation type="submission" date="2020-03" db="EMBL/GenBank/DDBJ databases">
        <title>Two novel Motilibacter sp.</title>
        <authorList>
            <person name="Liu S."/>
        </authorList>
    </citation>
    <scope>NUCLEOTIDE SEQUENCE [LARGE SCALE GENOMIC DNA]</scope>
    <source>
        <strain evidence="1 2">E257</strain>
    </source>
</reference>
<feature type="non-terminal residue" evidence="1">
    <location>
        <position position="1"/>
    </location>
</feature>
<organism evidence="1 2">
    <name type="scientific">Motilibacter deserti</name>
    <dbReference type="NCBI Taxonomy" id="2714956"/>
    <lineage>
        <taxon>Bacteria</taxon>
        <taxon>Bacillati</taxon>
        <taxon>Actinomycetota</taxon>
        <taxon>Actinomycetes</taxon>
        <taxon>Motilibacterales</taxon>
        <taxon>Motilibacteraceae</taxon>
        <taxon>Motilibacter</taxon>
    </lineage>
</organism>
<dbReference type="EMBL" id="JAANNP010000167">
    <property type="protein sequence ID" value="NHC16441.1"/>
    <property type="molecule type" value="Genomic_DNA"/>
</dbReference>
<dbReference type="PANTHER" id="PTHR43422">
    <property type="entry name" value="THIAMINE THIAZOLE SYNTHASE"/>
    <property type="match status" value="1"/>
</dbReference>
<dbReference type="Gene3D" id="3.50.50.60">
    <property type="entry name" value="FAD/NAD(P)-binding domain"/>
    <property type="match status" value="1"/>
</dbReference>
<comment type="caution">
    <text evidence="1">The sequence shown here is derived from an EMBL/GenBank/DDBJ whole genome shotgun (WGS) entry which is preliminary data.</text>
</comment>
<name>A0ABX0H3J7_9ACTN</name>
<dbReference type="RefSeq" id="WP_166284879.1">
    <property type="nucleotide sequence ID" value="NZ_JAANNP010000167.1"/>
</dbReference>
<evidence type="ECO:0000313" key="2">
    <source>
        <dbReference type="Proteomes" id="UP000800981"/>
    </source>
</evidence>
<accession>A0ABX0H3J7</accession>
<dbReference type="PANTHER" id="PTHR43422:SF3">
    <property type="entry name" value="THIAMINE THIAZOLE SYNTHASE"/>
    <property type="match status" value="1"/>
</dbReference>
<gene>
    <name evidence="1" type="ORF">G9H71_21890</name>
</gene>
<dbReference type="Proteomes" id="UP000800981">
    <property type="component" value="Unassembled WGS sequence"/>
</dbReference>
<dbReference type="InterPro" id="IPR036188">
    <property type="entry name" value="FAD/NAD-bd_sf"/>
</dbReference>
<protein>
    <submittedName>
        <fullName evidence="1">FAD-binding protein</fullName>
    </submittedName>
</protein>
<evidence type="ECO:0000313" key="1">
    <source>
        <dbReference type="EMBL" id="NHC16441.1"/>
    </source>
</evidence>
<dbReference type="SUPFAM" id="SSF51905">
    <property type="entry name" value="FAD/NAD(P)-binding domain"/>
    <property type="match status" value="1"/>
</dbReference>
<keyword evidence="2" id="KW-1185">Reference proteome</keyword>
<sequence>DTGELAWLGEAGWSPEGQQFEIVSATRPLLDHVVRARVRAFGEVQFREGVRATGLRRTGPQWVVELADGETLSADVVVDAMGRTSRLPTWLDAMGLPRPRVTELDARLGYASRMYAGPRSLTGTRAGVVVVPTPASPHGGMVLPVEDGRWLVLAVGAGGSRPPRDPDELTAFLDSVRDPALGAFVRAAEPLSDVHVHRQTGNRRVHFETEDAVPAGLVPLGDSFCAFNPVYGQGIAVAAMEAGALREALGAGLDDAATRSLLRRFAELVSLPWAIATSEDSRYATSGVKRTPRQRLLGSWSREVGRLAVSGDARAGAALTLAYHLMAPPTVLLHPALFAAAARAHLRGYGPVPPRPAGLPGR</sequence>